<keyword evidence="2" id="KW-1185">Reference proteome</keyword>
<sequence length="59" mass="6345">MQVSKQQVVEFIRARGDAARAEQAEAELPDVVDLPKDDDLVTRLGVDPLDLAGDQPDAG</sequence>
<dbReference type="KEGG" id="nps:KRR39_23035"/>
<evidence type="ECO:0000313" key="2">
    <source>
        <dbReference type="Proteomes" id="UP000683575"/>
    </source>
</evidence>
<organism evidence="1 2">
    <name type="scientific">Nocardioides panacis</name>
    <dbReference type="NCBI Taxonomy" id="2849501"/>
    <lineage>
        <taxon>Bacteria</taxon>
        <taxon>Bacillati</taxon>
        <taxon>Actinomycetota</taxon>
        <taxon>Actinomycetes</taxon>
        <taxon>Propionibacteriales</taxon>
        <taxon>Nocardioidaceae</taxon>
        <taxon>Nocardioides</taxon>
    </lineage>
</organism>
<reference evidence="1" key="1">
    <citation type="submission" date="2021-06" db="EMBL/GenBank/DDBJ databases">
        <title>Complete genome sequence of Nocardioides sp. G188.</title>
        <authorList>
            <person name="Im W.-T."/>
        </authorList>
    </citation>
    <scope>NUCLEOTIDE SEQUENCE</scope>
    <source>
        <strain evidence="1">G188</strain>
    </source>
</reference>
<dbReference type="RefSeq" id="WP_216939682.1">
    <property type="nucleotide sequence ID" value="NZ_CP077062.1"/>
</dbReference>
<dbReference type="Proteomes" id="UP000683575">
    <property type="component" value="Chromosome"/>
</dbReference>
<protein>
    <submittedName>
        <fullName evidence="1">Uncharacterized protein</fullName>
    </submittedName>
</protein>
<evidence type="ECO:0000313" key="1">
    <source>
        <dbReference type="EMBL" id="QWZ08173.1"/>
    </source>
</evidence>
<name>A0A975SY84_9ACTN</name>
<dbReference type="AlphaFoldDB" id="A0A975SY84"/>
<gene>
    <name evidence="1" type="ORF">KRR39_23035</name>
</gene>
<dbReference type="EMBL" id="CP077062">
    <property type="protein sequence ID" value="QWZ08173.1"/>
    <property type="molecule type" value="Genomic_DNA"/>
</dbReference>
<accession>A0A975SY84</accession>
<proteinExistence type="predicted"/>